<evidence type="ECO:0000313" key="3">
    <source>
        <dbReference type="Proteomes" id="UP000825729"/>
    </source>
</evidence>
<sequence length="411" mass="43951">MPRGGGGAARCETPVESPRIAFATGADGLSVGGPRRFGTRTHEQPLGAICAMRKRKREAVPRGVAAASDLEHERSEMRSWCELQNPANHLVFERKLHPRPLGQGYTCLGVTPGVFSPLPMPYCPTAGGAAHRRGRADWSSLPPAARLAEKFAKLAIFAESTSLENGWRLCARPIPRRQGNNQAPMGRRAWQLPRNLGREPGRSGRGCRSWWNLPTLETAQPEVGSSGRKSTTRRVVSGAPPATHENPRTVCRPCLVVLITTSGLQGKGSRQNGSVTLGKGLALRAGHGGPSPEPSVVGGLLELLPWQERVVACRPGDGLGTAPLGAVPGRRTTDSELVRIHQVLDCSPTNREHDLGLDRREIARPMPPSPPACRPMLGAFQLPRARVVGDALAADEPTGAALKHNSRPAAI</sequence>
<evidence type="ECO:0000256" key="1">
    <source>
        <dbReference type="SAM" id="MobiDB-lite"/>
    </source>
</evidence>
<feature type="region of interest" description="Disordered" evidence="1">
    <location>
        <begin position="218"/>
        <end position="244"/>
    </location>
</feature>
<dbReference type="PANTHER" id="PTHR33220:SF5">
    <property type="entry name" value="RRNA INTRON-ENCODED HOMING ENDONUCLEASE"/>
    <property type="match status" value="1"/>
</dbReference>
<dbReference type="EMBL" id="JAINDJ010000006">
    <property type="protein sequence ID" value="KAG9444579.1"/>
    <property type="molecule type" value="Genomic_DNA"/>
</dbReference>
<proteinExistence type="predicted"/>
<gene>
    <name evidence="2" type="ORF">H6P81_015919</name>
</gene>
<reference evidence="2 3" key="1">
    <citation type="submission" date="2021-07" db="EMBL/GenBank/DDBJ databases">
        <title>The Aristolochia fimbriata genome: insights into angiosperm evolution, floral development and chemical biosynthesis.</title>
        <authorList>
            <person name="Jiao Y."/>
        </authorList>
    </citation>
    <scope>NUCLEOTIDE SEQUENCE [LARGE SCALE GENOMIC DNA]</scope>
    <source>
        <strain evidence="2">IBCAS-2021</strain>
        <tissue evidence="2">Leaf</tissue>
    </source>
</reference>
<protein>
    <submittedName>
        <fullName evidence="2">Uncharacterized protein</fullName>
    </submittedName>
</protein>
<comment type="caution">
    <text evidence="2">The sequence shown here is derived from an EMBL/GenBank/DDBJ whole genome shotgun (WGS) entry which is preliminary data.</text>
</comment>
<accession>A0AAV7E8L7</accession>
<evidence type="ECO:0000313" key="2">
    <source>
        <dbReference type="EMBL" id="KAG9444579.1"/>
    </source>
</evidence>
<name>A0AAV7E8L7_ARIFI</name>
<dbReference type="PANTHER" id="PTHR33220">
    <property type="entry name" value="BNAA09G04420D PROTEIN"/>
    <property type="match status" value="1"/>
</dbReference>
<dbReference type="Proteomes" id="UP000825729">
    <property type="component" value="Unassembled WGS sequence"/>
</dbReference>
<keyword evidence="3" id="KW-1185">Reference proteome</keyword>
<dbReference type="AlphaFoldDB" id="A0AAV7E8L7"/>
<organism evidence="2 3">
    <name type="scientific">Aristolochia fimbriata</name>
    <name type="common">White veined hardy Dutchman's pipe vine</name>
    <dbReference type="NCBI Taxonomy" id="158543"/>
    <lineage>
        <taxon>Eukaryota</taxon>
        <taxon>Viridiplantae</taxon>
        <taxon>Streptophyta</taxon>
        <taxon>Embryophyta</taxon>
        <taxon>Tracheophyta</taxon>
        <taxon>Spermatophyta</taxon>
        <taxon>Magnoliopsida</taxon>
        <taxon>Magnoliidae</taxon>
        <taxon>Piperales</taxon>
        <taxon>Aristolochiaceae</taxon>
        <taxon>Aristolochia</taxon>
    </lineage>
</organism>